<proteinExistence type="inferred from homology"/>
<feature type="transmembrane region" description="Helical" evidence="9">
    <location>
        <begin position="147"/>
        <end position="167"/>
    </location>
</feature>
<gene>
    <name evidence="11" type="ORF">IZO911_LOCUS27185</name>
    <name evidence="12" type="ORF">KXQ929_LOCUS20301</name>
    <name evidence="13" type="ORF">OKA104_LOCUS26139</name>
    <name evidence="10" type="ORF">VCS650_LOCUS15567</name>
</gene>
<keyword evidence="6 9" id="KW-0472">Membrane</keyword>
<dbReference type="EMBL" id="CAJNOE010000365">
    <property type="protein sequence ID" value="CAF1176166.1"/>
    <property type="molecule type" value="Genomic_DNA"/>
</dbReference>
<dbReference type="EMBL" id="CAJOBB010001419">
    <property type="protein sequence ID" value="CAF3854670.1"/>
    <property type="molecule type" value="Genomic_DNA"/>
</dbReference>
<evidence type="ECO:0000313" key="11">
    <source>
        <dbReference type="EMBL" id="CAF1176166.1"/>
    </source>
</evidence>
<evidence type="ECO:0000256" key="3">
    <source>
        <dbReference type="ARBA" id="ARBA00022692"/>
    </source>
</evidence>
<evidence type="ECO:0000256" key="1">
    <source>
        <dbReference type="ARBA" id="ARBA00004141"/>
    </source>
</evidence>
<feature type="compositionally biased region" description="Low complexity" evidence="8">
    <location>
        <begin position="20"/>
        <end position="36"/>
    </location>
</feature>
<feature type="region of interest" description="Disordered" evidence="8">
    <location>
        <begin position="20"/>
        <end position="39"/>
    </location>
</feature>
<evidence type="ECO:0000313" key="13">
    <source>
        <dbReference type="EMBL" id="CAF3936660.1"/>
    </source>
</evidence>
<dbReference type="EMBL" id="CAJNON010000135">
    <property type="protein sequence ID" value="CAF1016709.1"/>
    <property type="molecule type" value="Genomic_DNA"/>
</dbReference>
<keyword evidence="4" id="KW-0571">Peptide transport</keyword>
<feature type="transmembrane region" description="Helical" evidence="9">
    <location>
        <begin position="296"/>
        <end position="313"/>
    </location>
</feature>
<name>A0A814UKX8_9BILA</name>
<evidence type="ECO:0000313" key="14">
    <source>
        <dbReference type="Proteomes" id="UP000663860"/>
    </source>
</evidence>
<comment type="caution">
    <text evidence="11">The sequence shown here is derived from an EMBL/GenBank/DDBJ whole genome shotgun (WGS) entry which is preliminary data.</text>
</comment>
<dbReference type="EMBL" id="CAJOAY010002262">
    <property type="protein sequence ID" value="CAF3936660.1"/>
    <property type="molecule type" value="Genomic_DNA"/>
</dbReference>
<dbReference type="InterPro" id="IPR036259">
    <property type="entry name" value="MFS_trans_sf"/>
</dbReference>
<dbReference type="Gene3D" id="1.20.1250.20">
    <property type="entry name" value="MFS general substrate transporter like domains"/>
    <property type="match status" value="2"/>
</dbReference>
<evidence type="ECO:0000313" key="12">
    <source>
        <dbReference type="EMBL" id="CAF3854670.1"/>
    </source>
</evidence>
<dbReference type="PROSITE" id="PS01022">
    <property type="entry name" value="PTR2_1"/>
    <property type="match status" value="1"/>
</dbReference>
<evidence type="ECO:0000256" key="6">
    <source>
        <dbReference type="ARBA" id="ARBA00023136"/>
    </source>
</evidence>
<organism evidence="11 14">
    <name type="scientific">Adineta steineri</name>
    <dbReference type="NCBI Taxonomy" id="433720"/>
    <lineage>
        <taxon>Eukaryota</taxon>
        <taxon>Metazoa</taxon>
        <taxon>Spiralia</taxon>
        <taxon>Gnathifera</taxon>
        <taxon>Rotifera</taxon>
        <taxon>Eurotatoria</taxon>
        <taxon>Bdelloidea</taxon>
        <taxon>Adinetida</taxon>
        <taxon>Adinetidae</taxon>
        <taxon>Adineta</taxon>
    </lineage>
</organism>
<evidence type="ECO:0000256" key="4">
    <source>
        <dbReference type="ARBA" id="ARBA00022856"/>
    </source>
</evidence>
<evidence type="ECO:0000256" key="5">
    <source>
        <dbReference type="ARBA" id="ARBA00022989"/>
    </source>
</evidence>
<evidence type="ECO:0000256" key="9">
    <source>
        <dbReference type="SAM" id="Phobius"/>
    </source>
</evidence>
<dbReference type="PROSITE" id="PS01023">
    <property type="entry name" value="PTR2_2"/>
    <property type="match status" value="1"/>
</dbReference>
<dbReference type="Proteomes" id="UP000663868">
    <property type="component" value="Unassembled WGS sequence"/>
</dbReference>
<feature type="transmembrane region" description="Helical" evidence="9">
    <location>
        <begin position="111"/>
        <end position="135"/>
    </location>
</feature>
<feature type="transmembrane region" description="Helical" evidence="9">
    <location>
        <begin position="187"/>
        <end position="205"/>
    </location>
</feature>
<feature type="transmembrane region" description="Helical" evidence="9">
    <location>
        <begin position="600"/>
        <end position="624"/>
    </location>
</feature>
<comment type="similarity">
    <text evidence="2 7">Belongs to the major facilitator superfamily. Proton-dependent oligopeptide transporter (POT/PTR) (TC 2.A.17) family.</text>
</comment>
<feature type="transmembrane region" description="Helical" evidence="9">
    <location>
        <begin position="636"/>
        <end position="656"/>
    </location>
</feature>
<dbReference type="GO" id="GO:0006857">
    <property type="term" value="P:oligopeptide transport"/>
    <property type="evidence" value="ECO:0007669"/>
    <property type="project" value="InterPro"/>
</dbReference>
<dbReference type="Proteomes" id="UP000663881">
    <property type="component" value="Unassembled WGS sequence"/>
</dbReference>
<dbReference type="GO" id="GO:0016020">
    <property type="term" value="C:membrane"/>
    <property type="evidence" value="ECO:0007669"/>
    <property type="project" value="UniProtKB-SubCell"/>
</dbReference>
<evidence type="ECO:0000313" key="10">
    <source>
        <dbReference type="EMBL" id="CAF1016709.1"/>
    </source>
</evidence>
<evidence type="ECO:0000256" key="8">
    <source>
        <dbReference type="SAM" id="MobiDB-lite"/>
    </source>
</evidence>
<keyword evidence="5 9" id="KW-1133">Transmembrane helix</keyword>
<dbReference type="AlphaFoldDB" id="A0A814UKX8"/>
<dbReference type="PANTHER" id="PTHR11654">
    <property type="entry name" value="OLIGOPEPTIDE TRANSPORTER-RELATED"/>
    <property type="match status" value="1"/>
</dbReference>
<comment type="subcellular location">
    <subcellularLocation>
        <location evidence="1 7">Membrane</location>
        <topology evidence="1 7">Multi-pass membrane protein</topology>
    </subcellularLocation>
</comment>
<keyword evidence="4" id="KW-0653">Protein transport</keyword>
<sequence length="716" mass="80552">MSLLKLASYDQAKAAMAGGTTSQSAASSRRNSAWNADDTPPDSLPRSAYYIVIVEGCERFTFSGLRVILLLYFMHYFNTDHNTATSYYHLFSFTYHFTPIFGAILSDGYIGRYYTILSLSFVYFIGTVMLSITAIPDIGHKRLWGPILGLSFIALGTGGIKPCVNAFGADQIPSPNTEQLSKLFSFYYFAINIGALVSTIIVPLVRSDVQCFGYDCYSLAFAIPAALMLFAIVIFIIGTPLYKRIPPKENMIAKFAAVIWRTIRNGVCRPKSERKEHWFDYADDKHIDKDIQDVRSVFRVSVLFLPLVVYHALHSQKGSRWTYQATLMDGSMGPFGKIQPDQMQVLNYILILLFIPLFERIIYPAAARFNWLTEPLQRIYVGLILTVVAFIVAAMLQNTITSKADAVPVRNFMHIYNGYDCPLFVSPGEALQPGQTMLYPCKDLLDQDVLLISVCDIKNVGYKLPGDKICPSVLVVSKNNTALNGTGIELATLTNPFTSVRGVREYALLRLVSVDSVLNTTVKLTPNEYSYNITDNLVPTAYQSVLGTSYRVKNKINHKESTNYFNVHLSGVYTVLLVNTTEQQLRAVLIEDVPPFTVHMFWQIFQYIILTCAEILVAITVLIFAYSEAPRRYKVVILSFWLISSSLGDLLVIAVTESHMTSNQTTEFLLFALIMAFATFIFGAMAVHYKQRPLRFESIDDLTEEQHLLDKKTMSH</sequence>
<dbReference type="OrthoDB" id="205993at2759"/>
<evidence type="ECO:0000256" key="7">
    <source>
        <dbReference type="RuleBase" id="RU003755"/>
    </source>
</evidence>
<dbReference type="Pfam" id="PF00854">
    <property type="entry name" value="PTR2"/>
    <property type="match status" value="1"/>
</dbReference>
<dbReference type="GO" id="GO:0022857">
    <property type="term" value="F:transmembrane transporter activity"/>
    <property type="evidence" value="ECO:0007669"/>
    <property type="project" value="InterPro"/>
</dbReference>
<evidence type="ECO:0000256" key="2">
    <source>
        <dbReference type="ARBA" id="ARBA00005982"/>
    </source>
</evidence>
<feature type="transmembrane region" description="Helical" evidence="9">
    <location>
        <begin position="217"/>
        <end position="242"/>
    </location>
</feature>
<feature type="transmembrane region" description="Helical" evidence="9">
    <location>
        <begin position="345"/>
        <end position="366"/>
    </location>
</feature>
<accession>A0A814UKX8</accession>
<feature type="transmembrane region" description="Helical" evidence="9">
    <location>
        <begin position="668"/>
        <end position="689"/>
    </location>
</feature>
<dbReference type="Proteomes" id="UP000663860">
    <property type="component" value="Unassembled WGS sequence"/>
</dbReference>
<dbReference type="InterPro" id="IPR018456">
    <property type="entry name" value="PTR2_symporter_CS"/>
</dbReference>
<feature type="transmembrane region" description="Helical" evidence="9">
    <location>
        <begin position="86"/>
        <end position="105"/>
    </location>
</feature>
<dbReference type="SUPFAM" id="SSF103473">
    <property type="entry name" value="MFS general substrate transporter"/>
    <property type="match status" value="1"/>
</dbReference>
<dbReference type="Proteomes" id="UP000663891">
    <property type="component" value="Unassembled WGS sequence"/>
</dbReference>
<reference evidence="11" key="1">
    <citation type="submission" date="2021-02" db="EMBL/GenBank/DDBJ databases">
        <authorList>
            <person name="Nowell W R."/>
        </authorList>
    </citation>
    <scope>NUCLEOTIDE SEQUENCE</scope>
</reference>
<feature type="transmembrane region" description="Helical" evidence="9">
    <location>
        <begin position="378"/>
        <end position="396"/>
    </location>
</feature>
<keyword evidence="7" id="KW-0813">Transport</keyword>
<keyword evidence="3 7" id="KW-0812">Transmembrane</keyword>
<dbReference type="InterPro" id="IPR000109">
    <property type="entry name" value="POT_fam"/>
</dbReference>
<protein>
    <submittedName>
        <fullName evidence="11">Uncharacterized protein</fullName>
    </submittedName>
</protein>